<feature type="transmembrane region" description="Helical" evidence="8">
    <location>
        <begin position="121"/>
        <end position="140"/>
    </location>
</feature>
<name>A0A9D2GV87_9BACT</name>
<proteinExistence type="predicted"/>
<evidence type="ECO:0000256" key="3">
    <source>
        <dbReference type="ARBA" id="ARBA00022676"/>
    </source>
</evidence>
<feature type="transmembrane region" description="Helical" evidence="8">
    <location>
        <begin position="255"/>
        <end position="276"/>
    </location>
</feature>
<feature type="transmembrane region" description="Helical" evidence="8">
    <location>
        <begin position="7"/>
        <end position="27"/>
    </location>
</feature>
<evidence type="ECO:0000256" key="5">
    <source>
        <dbReference type="ARBA" id="ARBA00022692"/>
    </source>
</evidence>
<evidence type="ECO:0000259" key="9">
    <source>
        <dbReference type="Pfam" id="PF13231"/>
    </source>
</evidence>
<dbReference type="Pfam" id="PF13231">
    <property type="entry name" value="PMT_2"/>
    <property type="match status" value="1"/>
</dbReference>
<evidence type="ECO:0000313" key="10">
    <source>
        <dbReference type="EMBL" id="HIZ89799.1"/>
    </source>
</evidence>
<dbReference type="Proteomes" id="UP000824176">
    <property type="component" value="Unassembled WGS sequence"/>
</dbReference>
<evidence type="ECO:0000256" key="4">
    <source>
        <dbReference type="ARBA" id="ARBA00022679"/>
    </source>
</evidence>
<keyword evidence="5 8" id="KW-0812">Transmembrane</keyword>
<evidence type="ECO:0000313" key="11">
    <source>
        <dbReference type="Proteomes" id="UP000824176"/>
    </source>
</evidence>
<feature type="transmembrane region" description="Helical" evidence="8">
    <location>
        <begin position="191"/>
        <end position="210"/>
    </location>
</feature>
<keyword evidence="6 8" id="KW-1133">Transmembrane helix</keyword>
<keyword evidence="2" id="KW-1003">Cell membrane</keyword>
<feature type="transmembrane region" description="Helical" evidence="8">
    <location>
        <begin position="95"/>
        <end position="114"/>
    </location>
</feature>
<feature type="transmembrane region" description="Helical" evidence="8">
    <location>
        <begin position="146"/>
        <end position="179"/>
    </location>
</feature>
<gene>
    <name evidence="10" type="ORF">H9804_07625</name>
</gene>
<evidence type="ECO:0000256" key="2">
    <source>
        <dbReference type="ARBA" id="ARBA00022475"/>
    </source>
</evidence>
<reference evidence="10" key="2">
    <citation type="submission" date="2021-04" db="EMBL/GenBank/DDBJ databases">
        <authorList>
            <person name="Gilroy R."/>
        </authorList>
    </citation>
    <scope>NUCLEOTIDE SEQUENCE</scope>
    <source>
        <strain evidence="10">ChiW4-1371</strain>
    </source>
</reference>
<feature type="transmembrane region" description="Helical" evidence="8">
    <location>
        <begin position="307"/>
        <end position="325"/>
    </location>
</feature>
<dbReference type="InterPro" id="IPR038731">
    <property type="entry name" value="RgtA/B/C-like"/>
</dbReference>
<accession>A0A9D2GV87</accession>
<evidence type="ECO:0000256" key="7">
    <source>
        <dbReference type="ARBA" id="ARBA00023136"/>
    </source>
</evidence>
<dbReference type="GO" id="GO:0016763">
    <property type="term" value="F:pentosyltransferase activity"/>
    <property type="evidence" value="ECO:0007669"/>
    <property type="project" value="TreeGrafter"/>
</dbReference>
<feature type="transmembrane region" description="Helical" evidence="8">
    <location>
        <begin position="33"/>
        <end position="57"/>
    </location>
</feature>
<feature type="transmembrane region" description="Helical" evidence="8">
    <location>
        <begin position="282"/>
        <end position="300"/>
    </location>
</feature>
<keyword evidence="3" id="KW-0328">Glycosyltransferase</keyword>
<evidence type="ECO:0000256" key="8">
    <source>
        <dbReference type="SAM" id="Phobius"/>
    </source>
</evidence>
<feature type="domain" description="Glycosyltransferase RgtA/B/C/D-like" evidence="9">
    <location>
        <begin position="55"/>
        <end position="200"/>
    </location>
</feature>
<feature type="transmembrane region" description="Helical" evidence="8">
    <location>
        <begin position="69"/>
        <end position="89"/>
    </location>
</feature>
<dbReference type="GO" id="GO:0009103">
    <property type="term" value="P:lipopolysaccharide biosynthetic process"/>
    <property type="evidence" value="ECO:0007669"/>
    <property type="project" value="UniProtKB-ARBA"/>
</dbReference>
<dbReference type="InterPro" id="IPR050297">
    <property type="entry name" value="LipidA_mod_glycosyltrf_83"/>
</dbReference>
<dbReference type="PANTHER" id="PTHR33908">
    <property type="entry name" value="MANNOSYLTRANSFERASE YKCB-RELATED"/>
    <property type="match status" value="1"/>
</dbReference>
<dbReference type="AlphaFoldDB" id="A0A9D2GV87"/>
<keyword evidence="4" id="KW-0808">Transferase</keyword>
<dbReference type="EMBL" id="DXAQ01000118">
    <property type="protein sequence ID" value="HIZ89799.1"/>
    <property type="molecule type" value="Genomic_DNA"/>
</dbReference>
<protein>
    <submittedName>
        <fullName evidence="10">Glycosyltransferase family 39 protein</fullName>
    </submittedName>
</protein>
<comment type="subcellular location">
    <subcellularLocation>
        <location evidence="1">Cell membrane</location>
        <topology evidence="1">Multi-pass membrane protein</topology>
    </subcellularLocation>
</comment>
<dbReference type="PANTHER" id="PTHR33908:SF11">
    <property type="entry name" value="MEMBRANE PROTEIN"/>
    <property type="match status" value="1"/>
</dbReference>
<evidence type="ECO:0000256" key="1">
    <source>
        <dbReference type="ARBA" id="ARBA00004651"/>
    </source>
</evidence>
<sequence length="442" mass="50044">MASTRRIAAFFIVLAAIYYCWNSYVLPVRGDEAYIYLKSIGLSWTTLAHTGLIEYILKGMDYFGSSSLQLRLPSIIFISLSAVIIYQLTLKISDIYGAWFSLVLFFVSPSVTYANMSMTPNALFIFCTSLYIYAFYMTVLEKDTSLKYYIMLALSMICAVSVDFSGIMLLINHIVYGFIKKDSFKSSSYTAVTIITIISVIVLGMMHYFGVFDLFYKYPVHSSNQLLYKVLLIMFIYLPVLFVFYTAVKHKIKDNIVLPLLTACIIFGISGIISSIVTEYDVRYFGAVIIPALILSGYFYEIYGYKIVIGAITAVLVLVSVYTNINSKSPLTPSYMENTRVYESIRLSLQDLIVPGDCIFTDKPELSSILSYNTILYPEACTLDECAGSYGIYVSKNQKAGLEKYFSEVKESSIYRLRSIRDGDVQLYFYKVSGLKQDTENN</sequence>
<organism evidence="10 11">
    <name type="scientific">Candidatus Mucispirillum faecigallinarum</name>
    <dbReference type="NCBI Taxonomy" id="2838699"/>
    <lineage>
        <taxon>Bacteria</taxon>
        <taxon>Pseudomonadati</taxon>
        <taxon>Deferribacterota</taxon>
        <taxon>Deferribacteres</taxon>
        <taxon>Deferribacterales</taxon>
        <taxon>Mucispirillaceae</taxon>
        <taxon>Mucispirillum</taxon>
    </lineage>
</organism>
<keyword evidence="7 8" id="KW-0472">Membrane</keyword>
<reference evidence="10" key="1">
    <citation type="journal article" date="2021" name="PeerJ">
        <title>Extensive microbial diversity within the chicken gut microbiome revealed by metagenomics and culture.</title>
        <authorList>
            <person name="Gilroy R."/>
            <person name="Ravi A."/>
            <person name="Getino M."/>
            <person name="Pursley I."/>
            <person name="Horton D.L."/>
            <person name="Alikhan N.F."/>
            <person name="Baker D."/>
            <person name="Gharbi K."/>
            <person name="Hall N."/>
            <person name="Watson M."/>
            <person name="Adriaenssens E.M."/>
            <person name="Foster-Nyarko E."/>
            <person name="Jarju S."/>
            <person name="Secka A."/>
            <person name="Antonio M."/>
            <person name="Oren A."/>
            <person name="Chaudhuri R.R."/>
            <person name="La Ragione R."/>
            <person name="Hildebrand F."/>
            <person name="Pallen M.J."/>
        </authorList>
    </citation>
    <scope>NUCLEOTIDE SEQUENCE</scope>
    <source>
        <strain evidence="10">ChiW4-1371</strain>
    </source>
</reference>
<comment type="caution">
    <text evidence="10">The sequence shown here is derived from an EMBL/GenBank/DDBJ whole genome shotgun (WGS) entry which is preliminary data.</text>
</comment>
<dbReference type="GO" id="GO:0005886">
    <property type="term" value="C:plasma membrane"/>
    <property type="evidence" value="ECO:0007669"/>
    <property type="project" value="UniProtKB-SubCell"/>
</dbReference>
<evidence type="ECO:0000256" key="6">
    <source>
        <dbReference type="ARBA" id="ARBA00022989"/>
    </source>
</evidence>
<feature type="transmembrane region" description="Helical" evidence="8">
    <location>
        <begin position="230"/>
        <end position="248"/>
    </location>
</feature>